<dbReference type="InterPro" id="IPR007019">
    <property type="entry name" value="SURF6"/>
</dbReference>
<feature type="domain" description="Ribosomal RNA-processing protein 14 N-terminal" evidence="6">
    <location>
        <begin position="9"/>
        <end position="69"/>
    </location>
</feature>
<dbReference type="PANTHER" id="PTHR14369">
    <property type="entry name" value="SURFEIT LOCUS PROTEIN 6"/>
    <property type="match status" value="1"/>
</dbReference>
<gene>
    <name evidence="7" type="ORF">MSP1401_LOCUS4176</name>
</gene>
<dbReference type="Pfam" id="PF04935">
    <property type="entry name" value="SURF6"/>
    <property type="match status" value="1"/>
</dbReference>
<evidence type="ECO:0000259" key="6">
    <source>
        <dbReference type="Pfam" id="PF15459"/>
    </source>
</evidence>
<dbReference type="InterPro" id="IPR029190">
    <property type="entry name" value="Rrp14/SURF6_C"/>
</dbReference>
<dbReference type="InterPro" id="IPR029188">
    <property type="entry name" value="Rrp14_N"/>
</dbReference>
<dbReference type="GO" id="GO:0005730">
    <property type="term" value="C:nucleolus"/>
    <property type="evidence" value="ECO:0007669"/>
    <property type="project" value="TreeGrafter"/>
</dbReference>
<protein>
    <recommendedName>
        <fullName evidence="8">Ribosomal RNA-processing protein 14/surfeit locus protein 6 C-terminal domain-containing protein</fullName>
    </recommendedName>
</protein>
<feature type="region of interest" description="Disordered" evidence="4">
    <location>
        <begin position="60"/>
        <end position="278"/>
    </location>
</feature>
<feature type="compositionally biased region" description="Basic and acidic residues" evidence="4">
    <location>
        <begin position="377"/>
        <end position="386"/>
    </location>
</feature>
<evidence type="ECO:0008006" key="8">
    <source>
        <dbReference type="Google" id="ProtNLM"/>
    </source>
</evidence>
<dbReference type="GO" id="GO:0003723">
    <property type="term" value="F:RNA binding"/>
    <property type="evidence" value="ECO:0007669"/>
    <property type="project" value="TreeGrafter"/>
</dbReference>
<feature type="compositionally biased region" description="Acidic residues" evidence="4">
    <location>
        <begin position="98"/>
        <end position="139"/>
    </location>
</feature>
<feature type="compositionally biased region" description="Acidic residues" evidence="4">
    <location>
        <begin position="243"/>
        <end position="253"/>
    </location>
</feature>
<dbReference type="AlphaFoldDB" id="A0A7S0CZM2"/>
<evidence type="ECO:0000259" key="5">
    <source>
        <dbReference type="Pfam" id="PF04935"/>
    </source>
</evidence>
<feature type="region of interest" description="Disordered" evidence="4">
    <location>
        <begin position="329"/>
        <end position="405"/>
    </location>
</feature>
<name>A0A7S0CZM2_MICPS</name>
<comment type="similarity">
    <text evidence="2">Belongs to the SURF6 family.</text>
</comment>
<evidence type="ECO:0000256" key="2">
    <source>
        <dbReference type="ARBA" id="ARBA00005904"/>
    </source>
</evidence>
<evidence type="ECO:0000313" key="7">
    <source>
        <dbReference type="EMBL" id="CAD8436502.1"/>
    </source>
</evidence>
<evidence type="ECO:0000256" key="4">
    <source>
        <dbReference type="SAM" id="MobiDB-lite"/>
    </source>
</evidence>
<comment type="subcellular location">
    <subcellularLocation>
        <location evidence="1">Nucleus</location>
    </subcellularLocation>
</comment>
<dbReference type="EMBL" id="HBEN01005119">
    <property type="protein sequence ID" value="CAD8436502.1"/>
    <property type="molecule type" value="Transcribed_RNA"/>
</dbReference>
<feature type="compositionally biased region" description="Basic and acidic residues" evidence="4">
    <location>
        <begin position="169"/>
        <end position="178"/>
    </location>
</feature>
<feature type="domain" description="Ribosomal RNA-processing protein 14/surfeit locus protein 6 C-terminal" evidence="5">
    <location>
        <begin position="199"/>
        <end position="382"/>
    </location>
</feature>
<feature type="compositionally biased region" description="Pro residues" evidence="4">
    <location>
        <begin position="143"/>
        <end position="153"/>
    </location>
</feature>
<feature type="compositionally biased region" description="Basic and acidic residues" evidence="4">
    <location>
        <begin position="218"/>
        <end position="235"/>
    </location>
</feature>
<keyword evidence="3" id="KW-0539">Nucleus</keyword>
<dbReference type="GO" id="GO:0042273">
    <property type="term" value="P:ribosomal large subunit biogenesis"/>
    <property type="evidence" value="ECO:0007669"/>
    <property type="project" value="TreeGrafter"/>
</dbReference>
<evidence type="ECO:0000256" key="3">
    <source>
        <dbReference type="ARBA" id="ARBA00023242"/>
    </source>
</evidence>
<dbReference type="GO" id="GO:0003677">
    <property type="term" value="F:DNA binding"/>
    <property type="evidence" value="ECO:0007669"/>
    <property type="project" value="TreeGrafter"/>
</dbReference>
<dbReference type="Pfam" id="PF15459">
    <property type="entry name" value="RRP14"/>
    <property type="match status" value="1"/>
</dbReference>
<feature type="compositionally biased region" description="Low complexity" evidence="4">
    <location>
        <begin position="85"/>
        <end position="97"/>
    </location>
</feature>
<feature type="compositionally biased region" description="Basic and acidic residues" evidence="4">
    <location>
        <begin position="329"/>
        <end position="360"/>
    </location>
</feature>
<accession>A0A7S0CZM2</accession>
<proteinExistence type="inferred from homology"/>
<organism evidence="7">
    <name type="scientific">Micromonas pusilla</name>
    <name type="common">Picoplanktonic green alga</name>
    <name type="synonym">Chromulina pusilla</name>
    <dbReference type="NCBI Taxonomy" id="38833"/>
    <lineage>
        <taxon>Eukaryota</taxon>
        <taxon>Viridiplantae</taxon>
        <taxon>Chlorophyta</taxon>
        <taxon>Mamiellophyceae</taxon>
        <taxon>Mamiellales</taxon>
        <taxon>Mamiellaceae</taxon>
        <taxon>Micromonas</taxon>
    </lineage>
</organism>
<dbReference type="PANTHER" id="PTHR14369:SF0">
    <property type="entry name" value="SURFEIT LOCUS PROTEIN 6"/>
    <property type="match status" value="1"/>
</dbReference>
<dbReference type="GO" id="GO:0042274">
    <property type="term" value="P:ribosomal small subunit biogenesis"/>
    <property type="evidence" value="ECO:0007669"/>
    <property type="project" value="TreeGrafter"/>
</dbReference>
<feature type="compositionally biased region" description="Basic and acidic residues" evidence="4">
    <location>
        <begin position="188"/>
        <end position="208"/>
    </location>
</feature>
<evidence type="ECO:0000256" key="1">
    <source>
        <dbReference type="ARBA" id="ARBA00004123"/>
    </source>
</evidence>
<reference evidence="7" key="1">
    <citation type="submission" date="2021-01" db="EMBL/GenBank/DDBJ databases">
        <authorList>
            <person name="Corre E."/>
            <person name="Pelletier E."/>
            <person name="Niang G."/>
            <person name="Scheremetjew M."/>
            <person name="Finn R."/>
            <person name="Kale V."/>
            <person name="Holt S."/>
            <person name="Cochrane G."/>
            <person name="Meng A."/>
            <person name="Brown T."/>
            <person name="Cohen L."/>
        </authorList>
    </citation>
    <scope>NUCLEOTIDE SEQUENCE</scope>
    <source>
        <strain evidence="7">CCAC1681</strain>
    </source>
</reference>
<sequence length="405" mass="44449">MAAPPLEDRVRAHSDFFDKLVELIPARYYVPDEQNPEWNKFNKTKSAKALAKLEAKENSKKALRAKLQPGAQSTLEKIKSKARGDSGAAGDDASASDASEDASEDEPNESDFEDDVSDEENESQDASDASDEEDDEDEAPAAGPKPPATPAGAPPTANGWSVDSAGGNRLEELRERLQAKIAASRVARKAEESQEKAAKAKEWREEKKKAKAERKRKEKADAKASARANGAEDAKKKRSRDADSDDSESDDDASNLQFGRVEVEGKVGGPAKKKRASKEALLKKALAQRREIEDAGGEDTAAGKKVAERYSWDAALARAGGEKVLDDPKLLQKSVKNEQRMKKKSAEKWAARVDRTEEQMAAKQKKRKDSLKSRANAKVEKRIEKREKKRNRPGFEGRSQAPINA</sequence>